<dbReference type="Proteomes" id="UP000472262">
    <property type="component" value="Unassembled WGS sequence"/>
</dbReference>
<accession>A0A672LFC1</accession>
<reference evidence="3" key="1">
    <citation type="submission" date="2025-08" db="UniProtKB">
        <authorList>
            <consortium name="Ensembl"/>
        </authorList>
    </citation>
    <scope>IDENTIFICATION</scope>
</reference>
<name>A0A672LFC1_SINGR</name>
<dbReference type="NCBIfam" id="TIGR01571">
    <property type="entry name" value="A_thal_Cys_rich"/>
    <property type="match status" value="1"/>
</dbReference>
<proteinExistence type="inferred from homology"/>
<dbReference type="Ensembl" id="ENSSGRT00000026305.1">
    <property type="protein sequence ID" value="ENSSGRP00000024401.1"/>
    <property type="gene ID" value="ENSSGRG00000014335.1"/>
</dbReference>
<dbReference type="InParanoid" id="A0A672LFC1"/>
<keyword evidence="2" id="KW-0812">Transmembrane</keyword>
<protein>
    <submittedName>
        <fullName evidence="3">Uncharacterized protein</fullName>
    </submittedName>
</protein>
<keyword evidence="4" id="KW-1185">Reference proteome</keyword>
<sequence>MLTCYSPFVAEICAANLLFLIIYVNTSKRSISKAIHRMSSQQPKASNHWSTGIFGCLDLNNKTKCCISFFCFPWFACNTAKRYGECFCLPLIDQFGLMRVSMRHRYSIEGNIAKDCLLTFCCCPCVWCQMSREMDAREPVTSQAR</sequence>
<keyword evidence="2" id="KW-1133">Transmembrane helix</keyword>
<dbReference type="OMA" id="RTFRINH"/>
<organism evidence="3 4">
    <name type="scientific">Sinocyclocheilus grahami</name>
    <name type="common">Dianchi golden-line fish</name>
    <name type="synonym">Barbus grahami</name>
    <dbReference type="NCBI Taxonomy" id="75366"/>
    <lineage>
        <taxon>Eukaryota</taxon>
        <taxon>Metazoa</taxon>
        <taxon>Chordata</taxon>
        <taxon>Craniata</taxon>
        <taxon>Vertebrata</taxon>
        <taxon>Euteleostomi</taxon>
        <taxon>Actinopterygii</taxon>
        <taxon>Neopterygii</taxon>
        <taxon>Teleostei</taxon>
        <taxon>Ostariophysi</taxon>
        <taxon>Cypriniformes</taxon>
        <taxon>Cyprinidae</taxon>
        <taxon>Cyprininae</taxon>
        <taxon>Sinocyclocheilus</taxon>
    </lineage>
</organism>
<evidence type="ECO:0000313" key="3">
    <source>
        <dbReference type="Ensembl" id="ENSSGRP00000024401.1"/>
    </source>
</evidence>
<evidence type="ECO:0000256" key="1">
    <source>
        <dbReference type="ARBA" id="ARBA00009024"/>
    </source>
</evidence>
<feature type="transmembrane region" description="Helical" evidence="2">
    <location>
        <begin position="6"/>
        <end position="24"/>
    </location>
</feature>
<dbReference type="PANTHER" id="PTHR15907">
    <property type="entry name" value="DUF614 FAMILY PROTEIN-RELATED"/>
    <property type="match status" value="1"/>
</dbReference>
<comment type="similarity">
    <text evidence="1">Belongs to the cornifelin family.</text>
</comment>
<dbReference type="AlphaFoldDB" id="A0A672LFC1"/>
<evidence type="ECO:0000313" key="4">
    <source>
        <dbReference type="Proteomes" id="UP000472262"/>
    </source>
</evidence>
<reference evidence="3" key="2">
    <citation type="submission" date="2025-09" db="UniProtKB">
        <authorList>
            <consortium name="Ensembl"/>
        </authorList>
    </citation>
    <scope>IDENTIFICATION</scope>
</reference>
<dbReference type="InterPro" id="IPR006461">
    <property type="entry name" value="PLAC_motif_containing"/>
</dbReference>
<keyword evidence="2" id="KW-0472">Membrane</keyword>
<evidence type="ECO:0000256" key="2">
    <source>
        <dbReference type="SAM" id="Phobius"/>
    </source>
</evidence>
<dbReference type="Pfam" id="PF04749">
    <property type="entry name" value="PLAC8"/>
    <property type="match status" value="1"/>
</dbReference>